<gene>
    <name evidence="2" type="ORF">LCGC14_2565940</name>
</gene>
<sequence length="183" mass="19915">NLKDGSGNDVPYRGRGPSGEPHPETLDKVQPHHRRELADTITTLKAETKKADALWRNDRVTTQVTTACAESEVPLNSKLVLALTRQRGNYPWHIIADPDGEGVKVVKWDDEAEQPYYSPDKAKYFKLGDALAVVAADNPGVSMVSPKVGQHASRGVTGGPAPLSHNDPSRMTPEEKVAGVFKK</sequence>
<name>A0A0F9AIK6_9ZZZZ</name>
<feature type="non-terminal residue" evidence="2">
    <location>
        <position position="1"/>
    </location>
</feature>
<dbReference type="AlphaFoldDB" id="A0A0F9AIK6"/>
<feature type="region of interest" description="Disordered" evidence="1">
    <location>
        <begin position="145"/>
        <end position="183"/>
    </location>
</feature>
<protein>
    <submittedName>
        <fullName evidence="2">Uncharacterized protein</fullName>
    </submittedName>
</protein>
<evidence type="ECO:0000313" key="2">
    <source>
        <dbReference type="EMBL" id="KKL09429.1"/>
    </source>
</evidence>
<dbReference type="EMBL" id="LAZR01042485">
    <property type="protein sequence ID" value="KKL09429.1"/>
    <property type="molecule type" value="Genomic_DNA"/>
</dbReference>
<reference evidence="2" key="1">
    <citation type="journal article" date="2015" name="Nature">
        <title>Complex archaea that bridge the gap between prokaryotes and eukaryotes.</title>
        <authorList>
            <person name="Spang A."/>
            <person name="Saw J.H."/>
            <person name="Jorgensen S.L."/>
            <person name="Zaremba-Niedzwiedzka K."/>
            <person name="Martijn J."/>
            <person name="Lind A.E."/>
            <person name="van Eijk R."/>
            <person name="Schleper C."/>
            <person name="Guy L."/>
            <person name="Ettema T.J."/>
        </authorList>
    </citation>
    <scope>NUCLEOTIDE SEQUENCE</scope>
</reference>
<organism evidence="2">
    <name type="scientific">marine sediment metagenome</name>
    <dbReference type="NCBI Taxonomy" id="412755"/>
    <lineage>
        <taxon>unclassified sequences</taxon>
        <taxon>metagenomes</taxon>
        <taxon>ecological metagenomes</taxon>
    </lineage>
</organism>
<feature type="compositionally biased region" description="Basic and acidic residues" evidence="1">
    <location>
        <begin position="21"/>
        <end position="30"/>
    </location>
</feature>
<feature type="region of interest" description="Disordered" evidence="1">
    <location>
        <begin position="1"/>
        <end position="33"/>
    </location>
</feature>
<comment type="caution">
    <text evidence="2">The sequence shown here is derived from an EMBL/GenBank/DDBJ whole genome shotgun (WGS) entry which is preliminary data.</text>
</comment>
<accession>A0A0F9AIK6</accession>
<proteinExistence type="predicted"/>
<evidence type="ECO:0000256" key="1">
    <source>
        <dbReference type="SAM" id="MobiDB-lite"/>
    </source>
</evidence>